<protein>
    <submittedName>
        <fullName evidence="3">Uncharacterized protein</fullName>
    </submittedName>
</protein>
<reference evidence="3 4" key="1">
    <citation type="journal article" date="2012" name="Eukaryot. Cell">
        <title>Draft genome sequence of CBS 2479, the standard type strain of Trichosporon asahii.</title>
        <authorList>
            <person name="Yang R.Y."/>
            <person name="Li H.T."/>
            <person name="Zhu H."/>
            <person name="Zhou G.P."/>
            <person name="Wang M."/>
            <person name="Wang L."/>
        </authorList>
    </citation>
    <scope>NUCLEOTIDE SEQUENCE [LARGE SCALE GENOMIC DNA]</scope>
    <source>
        <strain evidence="4">ATCC 90039 / CBS 2479 / JCM 2466 / KCTC 7840 / NCYC 2677 / UAMH 7654</strain>
    </source>
</reference>
<dbReference type="GeneID" id="25990486"/>
<evidence type="ECO:0000256" key="2">
    <source>
        <dbReference type="SAM" id="Phobius"/>
    </source>
</evidence>
<evidence type="ECO:0000256" key="1">
    <source>
        <dbReference type="SAM" id="MobiDB-lite"/>
    </source>
</evidence>
<evidence type="ECO:0000313" key="4">
    <source>
        <dbReference type="Proteomes" id="UP000002748"/>
    </source>
</evidence>
<gene>
    <name evidence="3" type="ORF">A1Q1_06974</name>
</gene>
<dbReference type="VEuPathDB" id="FungiDB:A1Q1_06974"/>
<dbReference type="OrthoDB" id="5582002at2759"/>
<sequence>MSRYYTDGAGRAPSPDPELEYDQHRGRYTDTSAMRPLRNDYQEPTYRDPSFDVRADFDGLGPRWSEMHGVAKHETGSGLGFKMQEPNDPEMVSVPVLGPEWTKAELRGISNRGKNDRIRDKRVKNWRAWNRDQKGCCGVKWLTRTVFVFFVFFFLAALIVTLYFVIPRAVKFEFYQPDPLSINNDTLVFNRVPTNFSFNADLHLMADASSSYVPVQIKADATVLDLRTSKVIARGTLERRTLDHKSNIPIFFPVTFEYAAVNTSDATWDYMYKACQHRWNGVQRGDIELRVEVKQSIIGVVGHPISASSVHSVPCPAELGEQV</sequence>
<dbReference type="AlphaFoldDB" id="J5RBJ1"/>
<organism evidence="3 4">
    <name type="scientific">Trichosporon asahii var. asahii (strain ATCC 90039 / CBS 2479 / JCM 2466 / KCTC 7840 / NBRC 103889/ NCYC 2677 / UAMH 7654)</name>
    <name type="common">Yeast</name>
    <dbReference type="NCBI Taxonomy" id="1186058"/>
    <lineage>
        <taxon>Eukaryota</taxon>
        <taxon>Fungi</taxon>
        <taxon>Dikarya</taxon>
        <taxon>Basidiomycota</taxon>
        <taxon>Agaricomycotina</taxon>
        <taxon>Tremellomycetes</taxon>
        <taxon>Trichosporonales</taxon>
        <taxon>Trichosporonaceae</taxon>
        <taxon>Trichosporon</taxon>
    </lineage>
</organism>
<proteinExistence type="predicted"/>
<evidence type="ECO:0000313" key="3">
    <source>
        <dbReference type="EMBL" id="EJT51743.1"/>
    </source>
</evidence>
<feature type="transmembrane region" description="Helical" evidence="2">
    <location>
        <begin position="141"/>
        <end position="166"/>
    </location>
</feature>
<name>J5RBJ1_TRIAS</name>
<keyword evidence="2" id="KW-0812">Transmembrane</keyword>
<dbReference type="Proteomes" id="UP000002748">
    <property type="component" value="Unassembled WGS sequence"/>
</dbReference>
<dbReference type="RefSeq" id="XP_014182698.1">
    <property type="nucleotide sequence ID" value="XM_014327223.1"/>
</dbReference>
<feature type="region of interest" description="Disordered" evidence="1">
    <location>
        <begin position="1"/>
        <end position="45"/>
    </location>
</feature>
<accession>J5RBJ1</accession>
<dbReference type="HOGENOM" id="CLU_053753_0_0_1"/>
<keyword evidence="2" id="KW-0472">Membrane</keyword>
<keyword evidence="2" id="KW-1133">Transmembrane helix</keyword>
<dbReference type="EMBL" id="ALBS01000047">
    <property type="protein sequence ID" value="EJT51743.1"/>
    <property type="molecule type" value="Genomic_DNA"/>
</dbReference>
<dbReference type="KEGG" id="tasa:A1Q1_06974"/>
<comment type="caution">
    <text evidence="3">The sequence shown here is derived from an EMBL/GenBank/DDBJ whole genome shotgun (WGS) entry which is preliminary data.</text>
</comment>